<proteinExistence type="predicted"/>
<feature type="repeat" description="ANK" evidence="5">
    <location>
        <begin position="594"/>
        <end position="631"/>
    </location>
</feature>
<dbReference type="SUPFAM" id="SSF144232">
    <property type="entry name" value="HIT/MYND zinc finger-like"/>
    <property type="match status" value="1"/>
</dbReference>
<dbReference type="InterPro" id="IPR002110">
    <property type="entry name" value="Ankyrin_rpt"/>
</dbReference>
<dbReference type="SUPFAM" id="SSF48403">
    <property type="entry name" value="Ankyrin repeat"/>
    <property type="match status" value="2"/>
</dbReference>
<sequence length="857" mass="97218">MNGGLSGIHFSFMFTCTSDELHLYFKSNFRARSSSGGSRVVVFGEERREGFGVQEWPDGSKYEGEFLDDFKHGKGRYSWKNGEFYEGFFYKDLKHGDGEYCWPSGHKFIGKFYLNRKEGYGHLKYPGGAIFQGLYHSDHRFGPGVFSYPDGNQDVGLWIGQRLLKLCSSLEEGFSLLNFPDYAAFMQSSDRDHFFIKVCAVMFLLQNPLQSDVDEDLLSDESFIYPPGIERYSTDGDHLPLPPGRKRELDRVFHGEKWEPEAHPYQGYKRDPLSGDSFGPKGPLEVSSELLIQHSFRGELRAVSQILQKGAVYPDVADARGQTALIAATVNSHNDVIHLLLDSGADIDKMNDERMSALAVCHVLYYPFDSLLSTLIKPPTDTPVRKRIAVLGDMDFWYYWDNNKMTIRTIYYLFFRCSGEDHDLTRNQILDSSCSIRSSDIAESEEMLQQSAELLTLARRPPQCDLQEIIRKMTVEEIEPRVRLTTLMLLLDRGADPNCCRVPLPILFLPIMAGDTEVVHKLLMCGARTDIWFYPLHVAAALHGSEGAQITEMLLHAVTEPDSRACDQEEIYQPDLVHVYFHLLTCPPFNKGDGGRTALHIACQRDEDYSNACKVVELLLSHGARTDLLWSGHSPLSLAIASGNDAAVEEILKAGADPNLPLGWRVGSALCALVNFNYRSGGNRIKMVNSNIEMYLKINANLHLVVISCHKELHCKNTKCYKDVRFAHTPFYALNMQERDLLKKWRQLLALMANLLRESALTQRNLQLTGKCNILFAKPFHTALLKPLDCKSFLRPPLFRFCYHCGRSAFVKLMICGRCQRVYFCSKTCKMKAWDESHKEQCLQMAGGNPQISTKLQ</sequence>
<dbReference type="InterPro" id="IPR036770">
    <property type="entry name" value="Ankyrin_rpt-contain_sf"/>
</dbReference>
<dbReference type="PROSITE" id="PS50088">
    <property type="entry name" value="ANK_REPEAT"/>
    <property type="match status" value="3"/>
</dbReference>
<feature type="repeat" description="ANK" evidence="5">
    <location>
        <begin position="631"/>
        <end position="659"/>
    </location>
</feature>
<keyword evidence="3 6" id="KW-0863">Zinc-finger</keyword>
<dbReference type="GO" id="GO:0008270">
    <property type="term" value="F:zinc ion binding"/>
    <property type="evidence" value="ECO:0007669"/>
    <property type="project" value="UniProtKB-KW"/>
</dbReference>
<dbReference type="Pfam" id="PF02493">
    <property type="entry name" value="MORN"/>
    <property type="match status" value="5"/>
</dbReference>
<dbReference type="PANTHER" id="PTHR15897:SF2">
    <property type="entry name" value="ANKYRIN REPEAT AND MYND DOMAIN-CONTAINING PROTEIN 1"/>
    <property type="match status" value="1"/>
</dbReference>
<feature type="domain" description="MYND-type" evidence="7">
    <location>
        <begin position="802"/>
        <end position="842"/>
    </location>
</feature>
<organism evidence="8 9">
    <name type="scientific">Xiphophorus maculatus</name>
    <name type="common">Southern platyfish</name>
    <name type="synonym">Platypoecilus maculatus</name>
    <dbReference type="NCBI Taxonomy" id="8083"/>
    <lineage>
        <taxon>Eukaryota</taxon>
        <taxon>Metazoa</taxon>
        <taxon>Chordata</taxon>
        <taxon>Craniata</taxon>
        <taxon>Vertebrata</taxon>
        <taxon>Euteleostomi</taxon>
        <taxon>Actinopterygii</taxon>
        <taxon>Neopterygii</taxon>
        <taxon>Teleostei</taxon>
        <taxon>Neoteleostei</taxon>
        <taxon>Acanthomorphata</taxon>
        <taxon>Ovalentaria</taxon>
        <taxon>Atherinomorphae</taxon>
        <taxon>Cyprinodontiformes</taxon>
        <taxon>Poeciliidae</taxon>
        <taxon>Poeciliinae</taxon>
        <taxon>Xiphophorus</taxon>
    </lineage>
</organism>
<reference evidence="9" key="1">
    <citation type="submission" date="2012-01" db="EMBL/GenBank/DDBJ databases">
        <authorList>
            <person name="Walter R."/>
            <person name="Schartl M."/>
            <person name="Warren W."/>
        </authorList>
    </citation>
    <scope>NUCLEOTIDE SEQUENCE [LARGE SCALE GENOMIC DNA]</scope>
    <source>
        <strain evidence="9">JP 163 A</strain>
    </source>
</reference>
<keyword evidence="4" id="KW-0862">Zinc</keyword>
<dbReference type="Gene3D" id="2.20.110.10">
    <property type="entry name" value="Histone H3 K4-specific methyltransferase SET7/9 N-terminal domain"/>
    <property type="match status" value="1"/>
</dbReference>
<evidence type="ECO:0000256" key="5">
    <source>
        <dbReference type="PROSITE-ProRule" id="PRU00023"/>
    </source>
</evidence>
<dbReference type="AlphaFoldDB" id="M3ZED6"/>
<dbReference type="Ensembl" id="ENSXMAT00000000580.2">
    <property type="protein sequence ID" value="ENSXMAP00000000578.2"/>
    <property type="gene ID" value="ENSXMAG00000000582.2"/>
</dbReference>
<feature type="repeat" description="ANK" evidence="5">
    <location>
        <begin position="320"/>
        <end position="352"/>
    </location>
</feature>
<dbReference type="Pfam" id="PF12796">
    <property type="entry name" value="Ank_2"/>
    <property type="match status" value="1"/>
</dbReference>
<keyword evidence="5" id="KW-0040">ANK repeat</keyword>
<reference evidence="9" key="2">
    <citation type="journal article" date="2013" name="Nat. Genet.">
        <title>The genome of the platyfish, Xiphophorus maculatus, provides insights into evolutionary adaptation and several complex traits.</title>
        <authorList>
            <person name="Schartl M."/>
            <person name="Walter R.B."/>
            <person name="Shen Y."/>
            <person name="Garcia T."/>
            <person name="Catchen J."/>
            <person name="Amores A."/>
            <person name="Braasch I."/>
            <person name="Chalopin D."/>
            <person name="Volff J.N."/>
            <person name="Lesch K.P."/>
            <person name="Bisazza A."/>
            <person name="Minx P."/>
            <person name="Hillier L."/>
            <person name="Wilson R.K."/>
            <person name="Fuerstenberg S."/>
            <person name="Boore J."/>
            <person name="Searle S."/>
            <person name="Postlethwait J.H."/>
            <person name="Warren W.C."/>
        </authorList>
    </citation>
    <scope>NUCLEOTIDE SEQUENCE [LARGE SCALE GENOMIC DNA]</scope>
    <source>
        <strain evidence="9">JP 163 A</strain>
    </source>
</reference>
<evidence type="ECO:0000256" key="6">
    <source>
        <dbReference type="PROSITE-ProRule" id="PRU00134"/>
    </source>
</evidence>
<keyword evidence="9" id="KW-1185">Reference proteome</keyword>
<dbReference type="Pfam" id="PF01753">
    <property type="entry name" value="zf-MYND"/>
    <property type="match status" value="1"/>
</dbReference>
<dbReference type="InterPro" id="IPR053064">
    <property type="entry name" value="Ankyrin-MYND_domain-protein"/>
</dbReference>
<evidence type="ECO:0000313" key="9">
    <source>
        <dbReference type="Proteomes" id="UP000002852"/>
    </source>
</evidence>
<evidence type="ECO:0000256" key="3">
    <source>
        <dbReference type="ARBA" id="ARBA00022771"/>
    </source>
</evidence>
<evidence type="ECO:0000256" key="4">
    <source>
        <dbReference type="ARBA" id="ARBA00022833"/>
    </source>
</evidence>
<keyword evidence="1" id="KW-0479">Metal-binding</keyword>
<evidence type="ECO:0000259" key="7">
    <source>
        <dbReference type="PROSITE" id="PS50865"/>
    </source>
</evidence>
<dbReference type="PROSITE" id="PS50865">
    <property type="entry name" value="ZF_MYND_2"/>
    <property type="match status" value="1"/>
</dbReference>
<dbReference type="PANTHER" id="PTHR15897">
    <property type="entry name" value="ANKYRIN REPEAT AND MYND DOMAIN PROTEIN 1"/>
    <property type="match status" value="1"/>
</dbReference>
<dbReference type="OMA" id="CNKVFYC"/>
<dbReference type="Proteomes" id="UP000002852">
    <property type="component" value="Unassembled WGS sequence"/>
</dbReference>
<dbReference type="Gene3D" id="1.25.40.20">
    <property type="entry name" value="Ankyrin repeat-containing domain"/>
    <property type="match status" value="2"/>
</dbReference>
<name>M3ZED6_XIPMA</name>
<dbReference type="GeneTree" id="ENSGT00460000041630"/>
<reference evidence="8" key="3">
    <citation type="submission" date="2025-08" db="UniProtKB">
        <authorList>
            <consortium name="Ensembl"/>
        </authorList>
    </citation>
    <scope>IDENTIFICATION</scope>
    <source>
        <strain evidence="8">JP 163 A</strain>
    </source>
</reference>
<dbReference type="InterPro" id="IPR003409">
    <property type="entry name" value="MORN"/>
</dbReference>
<dbReference type="SUPFAM" id="SSF82185">
    <property type="entry name" value="Histone H3 K4-specific methyltransferase SET7/9 N-terminal domain"/>
    <property type="match status" value="1"/>
</dbReference>
<dbReference type="SMART" id="SM00698">
    <property type="entry name" value="MORN"/>
    <property type="match status" value="3"/>
</dbReference>
<evidence type="ECO:0000313" key="8">
    <source>
        <dbReference type="Ensembl" id="ENSXMAP00000000578.2"/>
    </source>
</evidence>
<dbReference type="HOGENOM" id="CLU_009689_0_0_1"/>
<dbReference type="Gene3D" id="6.10.140.2220">
    <property type="match status" value="1"/>
</dbReference>
<dbReference type="SMART" id="SM00248">
    <property type="entry name" value="ANK"/>
    <property type="match status" value="4"/>
</dbReference>
<dbReference type="InParanoid" id="M3ZED6"/>
<evidence type="ECO:0000256" key="2">
    <source>
        <dbReference type="ARBA" id="ARBA00022737"/>
    </source>
</evidence>
<accession>M3ZED6</accession>
<dbReference type="PROSITE" id="PS50297">
    <property type="entry name" value="ANK_REP_REGION"/>
    <property type="match status" value="3"/>
</dbReference>
<keyword evidence="2" id="KW-0677">Repeat</keyword>
<dbReference type="PROSITE" id="PS01360">
    <property type="entry name" value="ZF_MYND_1"/>
    <property type="match status" value="1"/>
</dbReference>
<dbReference type="STRING" id="8083.ENSXMAP00000000578"/>
<dbReference type="Pfam" id="PF00023">
    <property type="entry name" value="Ank"/>
    <property type="match status" value="1"/>
</dbReference>
<reference evidence="8" key="4">
    <citation type="submission" date="2025-09" db="UniProtKB">
        <authorList>
            <consortium name="Ensembl"/>
        </authorList>
    </citation>
    <scope>IDENTIFICATION</scope>
    <source>
        <strain evidence="8">JP 163 A</strain>
    </source>
</reference>
<dbReference type="eggNOG" id="ENOG502QQJP">
    <property type="taxonomic scope" value="Eukaryota"/>
</dbReference>
<protein>
    <recommendedName>
        <fullName evidence="7">MYND-type domain-containing protein</fullName>
    </recommendedName>
</protein>
<evidence type="ECO:0000256" key="1">
    <source>
        <dbReference type="ARBA" id="ARBA00022723"/>
    </source>
</evidence>
<dbReference type="InterPro" id="IPR002893">
    <property type="entry name" value="Znf_MYND"/>
</dbReference>